<protein>
    <recommendedName>
        <fullName evidence="4">DUF1275 domain-containing protein</fullName>
    </recommendedName>
</protein>
<keyword evidence="3" id="KW-1185">Reference proteome</keyword>
<keyword evidence="1" id="KW-0472">Membrane</keyword>
<evidence type="ECO:0000256" key="1">
    <source>
        <dbReference type="SAM" id="Phobius"/>
    </source>
</evidence>
<sequence>MSTPDVEMTMRQRGRRAVETAVAMHVGFVDAFGFVLPGGFFVSSIEATTTRAGIALADVMWFVLGLGGAIIAGFLIGVVLAGVVRHRWPGERITPVLLLSAVFLAAVGALTRSPPLHP</sequence>
<evidence type="ECO:0000313" key="2">
    <source>
        <dbReference type="EMBL" id="SEB74790.1"/>
    </source>
</evidence>
<feature type="transmembrane region" description="Helical" evidence="1">
    <location>
        <begin position="96"/>
        <end position="113"/>
    </location>
</feature>
<feature type="transmembrane region" description="Helical" evidence="1">
    <location>
        <begin position="61"/>
        <end position="84"/>
    </location>
</feature>
<keyword evidence="1" id="KW-0812">Transmembrane</keyword>
<keyword evidence="1" id="KW-1133">Transmembrane helix</keyword>
<evidence type="ECO:0000313" key="3">
    <source>
        <dbReference type="Proteomes" id="UP000183561"/>
    </source>
</evidence>
<proteinExistence type="predicted"/>
<evidence type="ECO:0008006" key="4">
    <source>
        <dbReference type="Google" id="ProtNLM"/>
    </source>
</evidence>
<dbReference type="InterPro" id="IPR010699">
    <property type="entry name" value="DUF1275"/>
</dbReference>
<dbReference type="AlphaFoldDB" id="A0A1H4LVD2"/>
<gene>
    <name evidence="2" type="ORF">SAMN04490239_1490</name>
</gene>
<reference evidence="3" key="1">
    <citation type="submission" date="2016-10" db="EMBL/GenBank/DDBJ databases">
        <authorList>
            <person name="Varghese N."/>
            <person name="Submissions S."/>
        </authorList>
    </citation>
    <scope>NUCLEOTIDE SEQUENCE [LARGE SCALE GENOMIC DNA]</scope>
    <source>
        <strain evidence="3">DSM 44498</strain>
    </source>
</reference>
<name>A0A1H4LVD2_9NOCA</name>
<dbReference type="Proteomes" id="UP000183561">
    <property type="component" value="Unassembled WGS sequence"/>
</dbReference>
<accession>A0A1H4LVD2</accession>
<dbReference type="Pfam" id="PF06912">
    <property type="entry name" value="DUF1275"/>
    <property type="match status" value="1"/>
</dbReference>
<organism evidence="2 3">
    <name type="scientific">Rhodococcus koreensis</name>
    <dbReference type="NCBI Taxonomy" id="99653"/>
    <lineage>
        <taxon>Bacteria</taxon>
        <taxon>Bacillati</taxon>
        <taxon>Actinomycetota</taxon>
        <taxon>Actinomycetes</taxon>
        <taxon>Mycobacteriales</taxon>
        <taxon>Nocardiaceae</taxon>
        <taxon>Rhodococcus</taxon>
    </lineage>
</organism>
<dbReference type="EMBL" id="FNSV01000005">
    <property type="protein sequence ID" value="SEB74790.1"/>
    <property type="molecule type" value="Genomic_DNA"/>
</dbReference>
<dbReference type="RefSeq" id="WP_244163540.1">
    <property type="nucleotide sequence ID" value="NZ_FNSV01000005.1"/>
</dbReference>
<feature type="transmembrane region" description="Helical" evidence="1">
    <location>
        <begin position="21"/>
        <end position="41"/>
    </location>
</feature>